<accession>A0A6J4SLA3</accession>
<evidence type="ECO:0000313" key="1">
    <source>
        <dbReference type="EMBL" id="CAA9496766.1"/>
    </source>
</evidence>
<organism evidence="1">
    <name type="scientific">uncultured Solirubrobacteraceae bacterium</name>
    <dbReference type="NCBI Taxonomy" id="1162706"/>
    <lineage>
        <taxon>Bacteria</taxon>
        <taxon>Bacillati</taxon>
        <taxon>Actinomycetota</taxon>
        <taxon>Thermoleophilia</taxon>
        <taxon>Solirubrobacterales</taxon>
        <taxon>Solirubrobacteraceae</taxon>
        <taxon>environmental samples</taxon>
    </lineage>
</organism>
<sequence>EAGPGTGAAGVHAGVRARNVAAPVLGAADLPGRAGDLHPLRLPLPAARLEPGGGAPLPRPRGRLRDALLVPGEGHGAGADAAGSESL</sequence>
<dbReference type="AlphaFoldDB" id="A0A6J4SLA3"/>
<feature type="non-terminal residue" evidence="1">
    <location>
        <position position="87"/>
    </location>
</feature>
<name>A0A6J4SLA3_9ACTN</name>
<reference evidence="1" key="1">
    <citation type="submission" date="2020-02" db="EMBL/GenBank/DDBJ databases">
        <authorList>
            <person name="Meier V. D."/>
        </authorList>
    </citation>
    <scope>NUCLEOTIDE SEQUENCE</scope>
    <source>
        <strain evidence="1">AVDCRST_MAG69</strain>
    </source>
</reference>
<dbReference type="EMBL" id="CADCVP010000173">
    <property type="protein sequence ID" value="CAA9496766.1"/>
    <property type="molecule type" value="Genomic_DNA"/>
</dbReference>
<proteinExistence type="predicted"/>
<protein>
    <submittedName>
        <fullName evidence="1">Uncharacterized protein</fullName>
    </submittedName>
</protein>
<gene>
    <name evidence="1" type="ORF">AVDCRST_MAG69-1657</name>
</gene>
<feature type="non-terminal residue" evidence="1">
    <location>
        <position position="1"/>
    </location>
</feature>